<comment type="caution">
    <text evidence="3">The sequence shown here is derived from an EMBL/GenBank/DDBJ whole genome shotgun (WGS) entry which is preliminary data.</text>
</comment>
<accession>S3ZRY0</accession>
<name>S3ZRY0_9ACTN</name>
<evidence type="ECO:0000256" key="2">
    <source>
        <dbReference type="SAM" id="SignalP"/>
    </source>
</evidence>
<feature type="signal peptide" evidence="2">
    <location>
        <begin position="1"/>
        <end position="26"/>
    </location>
</feature>
<evidence type="ECO:0000313" key="3">
    <source>
        <dbReference type="EMBL" id="EPH45953.1"/>
    </source>
</evidence>
<evidence type="ECO:0008006" key="5">
    <source>
        <dbReference type="Google" id="ProtNLM"/>
    </source>
</evidence>
<dbReference type="Proteomes" id="UP000014629">
    <property type="component" value="Unassembled WGS sequence"/>
</dbReference>
<feature type="chain" id="PRO_5039616084" description="Lipoprotein" evidence="2">
    <location>
        <begin position="27"/>
        <end position="222"/>
    </location>
</feature>
<gene>
    <name evidence="3" type="ORF">STRAU_0990</name>
</gene>
<evidence type="ECO:0000256" key="1">
    <source>
        <dbReference type="SAM" id="MobiDB-lite"/>
    </source>
</evidence>
<feature type="region of interest" description="Disordered" evidence="1">
    <location>
        <begin position="23"/>
        <end position="87"/>
    </location>
</feature>
<dbReference type="PATRIC" id="fig|1286094.4.peg.970"/>
<organism evidence="3 4">
    <name type="scientific">Streptomyces aurantiacus JA 4570</name>
    <dbReference type="NCBI Taxonomy" id="1286094"/>
    <lineage>
        <taxon>Bacteria</taxon>
        <taxon>Bacillati</taxon>
        <taxon>Actinomycetota</taxon>
        <taxon>Actinomycetes</taxon>
        <taxon>Kitasatosporales</taxon>
        <taxon>Streptomycetaceae</taxon>
        <taxon>Streptomyces</taxon>
        <taxon>Streptomyces aurantiacus group</taxon>
    </lineage>
</organism>
<sequence>MTRRRPTLLAAAAMTAVTVFSLSACGGDDGGSKSDEKIEGAGQGSEEKSPSPSAPEDQEQGAERPKIELPGDVTNTFTPEKAGDPVQDEILGDNAEFVRALDAAIAAGDPELPALAFYTEGEAAASAHQWVKSFKDKGLTITGTTRYYDRKVKVGSETTASLTYCADESKAFTKDIKTKKVKETKVTKDSYVVYGAQVRKNKDGVWELIKMSSTRGASVCRP</sequence>
<proteinExistence type="predicted"/>
<dbReference type="AlphaFoldDB" id="S3ZRY0"/>
<evidence type="ECO:0000313" key="4">
    <source>
        <dbReference type="Proteomes" id="UP000014629"/>
    </source>
</evidence>
<dbReference type="EMBL" id="AOPZ01000035">
    <property type="protein sequence ID" value="EPH45953.1"/>
    <property type="molecule type" value="Genomic_DNA"/>
</dbReference>
<keyword evidence="2" id="KW-0732">Signal</keyword>
<dbReference type="PROSITE" id="PS51257">
    <property type="entry name" value="PROKAR_LIPOPROTEIN"/>
    <property type="match status" value="1"/>
</dbReference>
<protein>
    <recommendedName>
        <fullName evidence="5">Lipoprotein</fullName>
    </recommendedName>
</protein>
<reference evidence="3 4" key="1">
    <citation type="submission" date="2013-02" db="EMBL/GenBank/DDBJ databases">
        <title>Draft Genome Sequence of Streptomyces aurantiacus, Which Produces Setomimycin.</title>
        <authorList>
            <person name="Gruening B.A."/>
            <person name="Praeg A."/>
            <person name="Erxleben A."/>
            <person name="Guenther S."/>
            <person name="Mueller M."/>
        </authorList>
    </citation>
    <scope>NUCLEOTIDE SEQUENCE [LARGE SCALE GENOMIC DNA]</scope>
    <source>
        <strain evidence="3 4">JA 4570</strain>
    </source>
</reference>
<keyword evidence="4" id="KW-1185">Reference proteome</keyword>
<feature type="compositionally biased region" description="Basic and acidic residues" evidence="1">
    <location>
        <begin position="30"/>
        <end position="49"/>
    </location>
</feature>